<dbReference type="EMBL" id="KN847496">
    <property type="protein sequence ID" value="KIW14474.1"/>
    <property type="molecule type" value="Genomic_DNA"/>
</dbReference>
<reference evidence="2 3" key="1">
    <citation type="submission" date="2015-01" db="EMBL/GenBank/DDBJ databases">
        <title>The Genome Sequence of Exophiala spinifera CBS89968.</title>
        <authorList>
            <consortium name="The Broad Institute Genomics Platform"/>
            <person name="Cuomo C."/>
            <person name="de Hoog S."/>
            <person name="Gorbushina A."/>
            <person name="Stielow B."/>
            <person name="Teixiera M."/>
            <person name="Abouelleil A."/>
            <person name="Chapman S.B."/>
            <person name="Priest M."/>
            <person name="Young S.K."/>
            <person name="Wortman J."/>
            <person name="Nusbaum C."/>
            <person name="Birren B."/>
        </authorList>
    </citation>
    <scope>NUCLEOTIDE SEQUENCE [LARGE SCALE GENOMIC DNA]</scope>
    <source>
        <strain evidence="2 3">CBS 89968</strain>
    </source>
</reference>
<dbReference type="VEuPathDB" id="FungiDB:PV08_07258"/>
<dbReference type="GO" id="GO:0009423">
    <property type="term" value="P:chorismate biosynthetic process"/>
    <property type="evidence" value="ECO:0007669"/>
    <property type="project" value="TreeGrafter"/>
</dbReference>
<dbReference type="InterPro" id="IPR013708">
    <property type="entry name" value="Shikimate_DH-bd_N"/>
</dbReference>
<sequence>MAQHSSKHNVYIAGGPGGDSIGPAIHNYIAGSLGLDWTCEFLRLSDVNDVMTLFRRDDFAGGIVTMPHKRTIIPLLDSVDDFAQDIGACNVVVRTPSGKLHGTNTDWLGIRNAVNATEKNENSGQHTAVVYGAGGASRGAVYALAAGLGCSTIYIINRDDNEVAALMADVEAYRHFSRPRLVHVTSLEQAETLQCPRYIICTVPDFEPTSPTEVACRDILGQFLQRGRQQQNILLDMCYHPPVTRNIKAAMEASWTVIPGFLVSGHQFARQWELWAGRHIDSHTVLTMCNDLVRERESSKVVAAA</sequence>
<dbReference type="Proteomes" id="UP000053328">
    <property type="component" value="Unassembled WGS sequence"/>
</dbReference>
<dbReference type="OrthoDB" id="204377at2759"/>
<dbReference type="InterPro" id="IPR036291">
    <property type="entry name" value="NAD(P)-bd_dom_sf"/>
</dbReference>
<dbReference type="SUPFAM" id="SSF53223">
    <property type="entry name" value="Aminoacid dehydrogenase-like, N-terminal domain"/>
    <property type="match status" value="1"/>
</dbReference>
<dbReference type="InterPro" id="IPR022893">
    <property type="entry name" value="Shikimate_DH_fam"/>
</dbReference>
<evidence type="ECO:0000313" key="2">
    <source>
        <dbReference type="EMBL" id="KIW14474.1"/>
    </source>
</evidence>
<name>A0A0D2BTB2_9EURO</name>
<dbReference type="Gene3D" id="3.40.50.720">
    <property type="entry name" value="NAD(P)-binding Rossmann-like Domain"/>
    <property type="match status" value="1"/>
</dbReference>
<evidence type="ECO:0000259" key="1">
    <source>
        <dbReference type="Pfam" id="PF08501"/>
    </source>
</evidence>
<dbReference type="GO" id="GO:0004764">
    <property type="term" value="F:shikimate 3-dehydrogenase (NADP+) activity"/>
    <property type="evidence" value="ECO:0007669"/>
    <property type="project" value="InterPro"/>
</dbReference>
<dbReference type="Pfam" id="PF08501">
    <property type="entry name" value="Shikimate_dh_N"/>
    <property type="match status" value="1"/>
</dbReference>
<feature type="domain" description="Shikimate dehydrogenase substrate binding N-terminal" evidence="1">
    <location>
        <begin position="14"/>
        <end position="92"/>
    </location>
</feature>
<dbReference type="Gene3D" id="3.40.50.10860">
    <property type="entry name" value="Leucine Dehydrogenase, chain A, domain 1"/>
    <property type="match status" value="1"/>
</dbReference>
<keyword evidence="3" id="KW-1185">Reference proteome</keyword>
<evidence type="ECO:0000313" key="3">
    <source>
        <dbReference type="Proteomes" id="UP000053328"/>
    </source>
</evidence>
<organism evidence="2 3">
    <name type="scientific">Exophiala spinifera</name>
    <dbReference type="NCBI Taxonomy" id="91928"/>
    <lineage>
        <taxon>Eukaryota</taxon>
        <taxon>Fungi</taxon>
        <taxon>Dikarya</taxon>
        <taxon>Ascomycota</taxon>
        <taxon>Pezizomycotina</taxon>
        <taxon>Eurotiomycetes</taxon>
        <taxon>Chaetothyriomycetidae</taxon>
        <taxon>Chaetothyriales</taxon>
        <taxon>Herpotrichiellaceae</taxon>
        <taxon>Exophiala</taxon>
    </lineage>
</organism>
<proteinExistence type="predicted"/>
<dbReference type="PANTHER" id="PTHR21089:SF26">
    <property type="entry name" value="AROM POLYPEPTIDE, PUTATIVE-RELATED"/>
    <property type="match status" value="1"/>
</dbReference>
<dbReference type="GO" id="GO:0019632">
    <property type="term" value="P:shikimate metabolic process"/>
    <property type="evidence" value="ECO:0007669"/>
    <property type="project" value="TreeGrafter"/>
</dbReference>
<protein>
    <recommendedName>
        <fullName evidence="1">Shikimate dehydrogenase substrate binding N-terminal domain-containing protein</fullName>
    </recommendedName>
</protein>
<dbReference type="SUPFAM" id="SSF51735">
    <property type="entry name" value="NAD(P)-binding Rossmann-fold domains"/>
    <property type="match status" value="1"/>
</dbReference>
<dbReference type="STRING" id="91928.A0A0D2BTB2"/>
<dbReference type="InterPro" id="IPR046346">
    <property type="entry name" value="Aminoacid_DH-like_N_sf"/>
</dbReference>
<dbReference type="RefSeq" id="XP_016234690.1">
    <property type="nucleotide sequence ID" value="XM_016381588.1"/>
</dbReference>
<dbReference type="AlphaFoldDB" id="A0A0D2BTB2"/>
<gene>
    <name evidence="2" type="ORF">PV08_07258</name>
</gene>
<accession>A0A0D2BTB2</accession>
<dbReference type="GeneID" id="27334341"/>
<dbReference type="HOGENOM" id="CLU_044063_1_0_1"/>
<dbReference type="PANTHER" id="PTHR21089">
    <property type="entry name" value="SHIKIMATE DEHYDROGENASE"/>
    <property type="match status" value="1"/>
</dbReference>